<accession>A0A9P7Y750</accession>
<reference evidence="1" key="1">
    <citation type="journal article" date="2021" name="IMA Fungus">
        <title>Genomic characterization of three marine fungi, including Emericellopsis atlantica sp. nov. with signatures of a generalist lifestyle and marine biomass degradation.</title>
        <authorList>
            <person name="Hagestad O.C."/>
            <person name="Hou L."/>
            <person name="Andersen J.H."/>
            <person name="Hansen E.H."/>
            <person name="Altermark B."/>
            <person name="Li C."/>
            <person name="Kuhnert E."/>
            <person name="Cox R.J."/>
            <person name="Crous P.W."/>
            <person name="Spatafora J.W."/>
            <person name="Lail K."/>
            <person name="Amirebrahimi M."/>
            <person name="Lipzen A."/>
            <person name="Pangilinan J."/>
            <person name="Andreopoulos W."/>
            <person name="Hayes R.D."/>
            <person name="Ng V."/>
            <person name="Grigoriev I.V."/>
            <person name="Jackson S.A."/>
            <person name="Sutton T.D.S."/>
            <person name="Dobson A.D.W."/>
            <person name="Rama T."/>
        </authorList>
    </citation>
    <scope>NUCLEOTIDE SEQUENCE</scope>
    <source>
        <strain evidence="1">TRa018bII</strain>
    </source>
</reference>
<name>A0A9P7Y750_9HELO</name>
<gene>
    <name evidence="1" type="ORF">BJ875DRAFT_389475</name>
</gene>
<keyword evidence="2" id="KW-1185">Reference proteome</keyword>
<sequence>MPPPNSPVSSFDPAHYDSTLDVAIYCPTDTRDPHHWAINIITPGRCSSTHQVYEYVGGRGYYVAPPRFNIRPFMDRLHRVSIIVGRIRWFQLNRVRHMIQGWRVNNRSTTWNCQSWVMEIIIELRRRGWLALRRRALSRLIREREYWR</sequence>
<organism evidence="1 2">
    <name type="scientific">Amylocarpus encephaloides</name>
    <dbReference type="NCBI Taxonomy" id="45428"/>
    <lineage>
        <taxon>Eukaryota</taxon>
        <taxon>Fungi</taxon>
        <taxon>Dikarya</taxon>
        <taxon>Ascomycota</taxon>
        <taxon>Pezizomycotina</taxon>
        <taxon>Leotiomycetes</taxon>
        <taxon>Helotiales</taxon>
        <taxon>Helotiales incertae sedis</taxon>
        <taxon>Amylocarpus</taxon>
    </lineage>
</organism>
<dbReference type="Proteomes" id="UP000824998">
    <property type="component" value="Unassembled WGS sequence"/>
</dbReference>
<dbReference type="EMBL" id="MU251949">
    <property type="protein sequence ID" value="KAG9228409.1"/>
    <property type="molecule type" value="Genomic_DNA"/>
</dbReference>
<comment type="caution">
    <text evidence="1">The sequence shown here is derived from an EMBL/GenBank/DDBJ whole genome shotgun (WGS) entry which is preliminary data.</text>
</comment>
<evidence type="ECO:0000313" key="2">
    <source>
        <dbReference type="Proteomes" id="UP000824998"/>
    </source>
</evidence>
<evidence type="ECO:0000313" key="1">
    <source>
        <dbReference type="EMBL" id="KAG9228409.1"/>
    </source>
</evidence>
<dbReference type="AlphaFoldDB" id="A0A9P7Y750"/>
<protein>
    <submittedName>
        <fullName evidence="1">Uncharacterized protein</fullName>
    </submittedName>
</protein>
<dbReference type="OrthoDB" id="37659at2759"/>
<proteinExistence type="predicted"/>